<feature type="compositionally biased region" description="Polar residues" evidence="1">
    <location>
        <begin position="33"/>
        <end position="42"/>
    </location>
</feature>
<reference evidence="3" key="2">
    <citation type="submission" date="2019-10" db="EMBL/GenBank/DDBJ databases">
        <title>Conservation and host-specific expression of non-tandemly repeated heterogenous ribosome RNA gene in arbuscular mycorrhizal fungi.</title>
        <authorList>
            <person name="Maeda T."/>
            <person name="Kobayashi Y."/>
            <person name="Nakagawa T."/>
            <person name="Ezawa T."/>
            <person name="Yamaguchi K."/>
            <person name="Bino T."/>
            <person name="Nishimoto Y."/>
            <person name="Shigenobu S."/>
            <person name="Kawaguchi M."/>
        </authorList>
    </citation>
    <scope>NUCLEOTIDE SEQUENCE</scope>
    <source>
        <strain evidence="3">HR1</strain>
    </source>
</reference>
<evidence type="ECO:0000313" key="3">
    <source>
        <dbReference type="EMBL" id="GES79941.1"/>
    </source>
</evidence>
<feature type="region of interest" description="Disordered" evidence="1">
    <location>
        <begin position="147"/>
        <end position="173"/>
    </location>
</feature>
<dbReference type="EMBL" id="BLAL01000046">
    <property type="protein sequence ID" value="GES79941.1"/>
    <property type="molecule type" value="Genomic_DNA"/>
</dbReference>
<gene>
    <name evidence="3" type="ORF">RCL2_000724000</name>
    <name evidence="2" type="ORF">RclHR1_03760006</name>
</gene>
<name>A0A2Z6RUA5_9GLOM</name>
<protein>
    <submittedName>
        <fullName evidence="2">Uncharacterized protein</fullName>
    </submittedName>
</protein>
<keyword evidence="4" id="KW-1185">Reference proteome</keyword>
<dbReference type="Proteomes" id="UP000615446">
    <property type="component" value="Unassembled WGS sequence"/>
</dbReference>
<proteinExistence type="predicted"/>
<dbReference type="Proteomes" id="UP000247702">
    <property type="component" value="Unassembled WGS sequence"/>
</dbReference>
<organism evidence="2 4">
    <name type="scientific">Rhizophagus clarus</name>
    <dbReference type="NCBI Taxonomy" id="94130"/>
    <lineage>
        <taxon>Eukaryota</taxon>
        <taxon>Fungi</taxon>
        <taxon>Fungi incertae sedis</taxon>
        <taxon>Mucoromycota</taxon>
        <taxon>Glomeromycotina</taxon>
        <taxon>Glomeromycetes</taxon>
        <taxon>Glomerales</taxon>
        <taxon>Glomeraceae</taxon>
        <taxon>Rhizophagus</taxon>
    </lineage>
</organism>
<accession>A0A2Z6RUA5</accession>
<dbReference type="EMBL" id="BEXD01003068">
    <property type="protein sequence ID" value="GBC00142.1"/>
    <property type="molecule type" value="Genomic_DNA"/>
</dbReference>
<comment type="caution">
    <text evidence="2">The sequence shown here is derived from an EMBL/GenBank/DDBJ whole genome shotgun (WGS) entry which is preliminary data.</text>
</comment>
<feature type="region of interest" description="Disordered" evidence="1">
    <location>
        <begin position="1"/>
        <end position="43"/>
    </location>
</feature>
<feature type="compositionally biased region" description="Polar residues" evidence="1">
    <location>
        <begin position="147"/>
        <end position="166"/>
    </location>
</feature>
<evidence type="ECO:0000313" key="2">
    <source>
        <dbReference type="EMBL" id="GBC00142.1"/>
    </source>
</evidence>
<reference evidence="2 4" key="1">
    <citation type="submission" date="2017-11" db="EMBL/GenBank/DDBJ databases">
        <title>The genome of Rhizophagus clarus HR1 reveals common genetic basis of auxotrophy among arbuscular mycorrhizal fungi.</title>
        <authorList>
            <person name="Kobayashi Y."/>
        </authorList>
    </citation>
    <scope>NUCLEOTIDE SEQUENCE [LARGE SCALE GENOMIC DNA]</scope>
    <source>
        <strain evidence="2 4">HR1</strain>
    </source>
</reference>
<dbReference type="AlphaFoldDB" id="A0A2Z6RUA5"/>
<evidence type="ECO:0000256" key="1">
    <source>
        <dbReference type="SAM" id="MobiDB-lite"/>
    </source>
</evidence>
<sequence>MSQASSSTKRQLRSHVSKTYKNNAELDADIVQDSYTAKTTKAQPYDIENSKTKKLKTIQKNKDITSTSLQDNTTYMEDIINTPNVAIANTSTNENSQARLSHDLNDNQQAQNQSTEQTLKISSPENQTARSTPKLATDEMIELLELETSQENPLNTNTMNYSSHETLSQKRTK</sequence>
<feature type="compositionally biased region" description="Polar residues" evidence="1">
    <location>
        <begin position="107"/>
        <end position="131"/>
    </location>
</feature>
<evidence type="ECO:0000313" key="4">
    <source>
        <dbReference type="Proteomes" id="UP000247702"/>
    </source>
</evidence>
<feature type="region of interest" description="Disordered" evidence="1">
    <location>
        <begin position="107"/>
        <end position="133"/>
    </location>
</feature>